<reference evidence="2" key="1">
    <citation type="submission" date="2024-07" db="EMBL/GenBank/DDBJ databases">
        <title>Two chromosome-level genome assemblies of Korean endemic species Abeliophyllum distichum and Forsythia ovata (Oleaceae).</title>
        <authorList>
            <person name="Jang H."/>
        </authorList>
    </citation>
    <scope>NUCLEOTIDE SEQUENCE [LARGE SCALE GENOMIC DNA]</scope>
</reference>
<gene>
    <name evidence="1" type="ORF">Fot_07420</name>
</gene>
<name>A0ABD1WVS8_9LAMI</name>
<evidence type="ECO:0000313" key="1">
    <source>
        <dbReference type="EMBL" id="KAL2553801.1"/>
    </source>
</evidence>
<accession>A0ABD1WVS8</accession>
<organism evidence="1 2">
    <name type="scientific">Forsythia ovata</name>
    <dbReference type="NCBI Taxonomy" id="205694"/>
    <lineage>
        <taxon>Eukaryota</taxon>
        <taxon>Viridiplantae</taxon>
        <taxon>Streptophyta</taxon>
        <taxon>Embryophyta</taxon>
        <taxon>Tracheophyta</taxon>
        <taxon>Spermatophyta</taxon>
        <taxon>Magnoliopsida</taxon>
        <taxon>eudicotyledons</taxon>
        <taxon>Gunneridae</taxon>
        <taxon>Pentapetalae</taxon>
        <taxon>asterids</taxon>
        <taxon>lamiids</taxon>
        <taxon>Lamiales</taxon>
        <taxon>Oleaceae</taxon>
        <taxon>Forsythieae</taxon>
        <taxon>Forsythia</taxon>
    </lineage>
</organism>
<proteinExistence type="predicted"/>
<keyword evidence="2" id="KW-1185">Reference proteome</keyword>
<sequence>MAKSATRKFPQSIDEGIERRFWIKSRKAETQALYTLFYEEEVKHTGTIPVDGGTIEETEFYEKIETAFAHLISRRKKDVSVRSQGKCRDSTSPQERLDLYEEISRKLLRKNNVIKTKIIEQQAKIYIGPSPIPIPTIRGPDP</sequence>
<comment type="caution">
    <text evidence="1">The sequence shown here is derived from an EMBL/GenBank/DDBJ whole genome shotgun (WGS) entry which is preliminary data.</text>
</comment>
<dbReference type="AlphaFoldDB" id="A0ABD1WVS8"/>
<evidence type="ECO:0000313" key="2">
    <source>
        <dbReference type="Proteomes" id="UP001604277"/>
    </source>
</evidence>
<protein>
    <submittedName>
        <fullName evidence="1">Uncharacterized protein</fullName>
    </submittedName>
</protein>
<dbReference type="EMBL" id="JBFOLJ010000002">
    <property type="protein sequence ID" value="KAL2553801.1"/>
    <property type="molecule type" value="Genomic_DNA"/>
</dbReference>
<dbReference type="Proteomes" id="UP001604277">
    <property type="component" value="Unassembled WGS sequence"/>
</dbReference>